<feature type="compositionally biased region" description="Low complexity" evidence="1">
    <location>
        <begin position="21"/>
        <end position="49"/>
    </location>
</feature>
<dbReference type="AlphaFoldDB" id="A0A0D2IXW8"/>
<protein>
    <recommendedName>
        <fullName evidence="2">UDENN domain-containing protein</fullName>
    </recommendedName>
</protein>
<evidence type="ECO:0000259" key="2">
    <source>
        <dbReference type="PROSITE" id="PS50211"/>
    </source>
</evidence>
<dbReference type="GO" id="GO:0051666">
    <property type="term" value="P:actin cortical patch localization"/>
    <property type="evidence" value="ECO:0007669"/>
    <property type="project" value="TreeGrafter"/>
</dbReference>
<dbReference type="GO" id="GO:0005886">
    <property type="term" value="C:plasma membrane"/>
    <property type="evidence" value="ECO:0007669"/>
    <property type="project" value="TreeGrafter"/>
</dbReference>
<evidence type="ECO:0000313" key="3">
    <source>
        <dbReference type="EMBL" id="KIX01415.1"/>
    </source>
</evidence>
<dbReference type="OrthoDB" id="66409at2759"/>
<gene>
    <name evidence="3" type="ORF">Z518_09141</name>
</gene>
<dbReference type="PANTHER" id="PTHR28245:SF1">
    <property type="entry name" value="ARF3-INTERACTING PROTEIN 1"/>
    <property type="match status" value="1"/>
</dbReference>
<dbReference type="Pfam" id="PF08616">
    <property type="entry name" value="SPA"/>
    <property type="match status" value="1"/>
</dbReference>
<evidence type="ECO:0000313" key="4">
    <source>
        <dbReference type="Proteomes" id="UP000053617"/>
    </source>
</evidence>
<sequence>MAETIAYRPHPGNAHHGRPRSLSSNSGSHQSSLSHTPSHYKVSSQSSLVPPSPRGSHRSSQRISTVPEDGPYRPTKRLKSQYPLHSTEPHVEYILVASFDIDRGPIMEHQFPGAISPDENMLAELMLPDQTHVRQQDWTIFFLHKDAGNSEEEAAAEREARRERRAARRRAREAGDAAGVEMDEYGEETSSDESDAAGLESPPLMYVLNLVNTKQDSTVKRGAVVKAMAICTRHSFLHIYKPLLLLALEDYFKSPTPDTLELLYSALNAMDLSLMPRLSHLERHILQASDSKDLFVEKFEQMISQRLADEALGKAPEAPESPIKSEPKYTVPRDTHEFESKIVYNGIPIPVKIPTALSPETVGDFSLIKLVQTFGNPHTSQPQPFALHPHLTTSGAFTHPIIVLINAMLTQKRVIFLGHNRPSGEVAEAVLAACALASGGVLRGFTRHAFPYTDLTKIDELLKVPGFIAGVTNPAFSYHPEWWDLLCDLPSGRMKVSSCIEPAQVTEGTTYFQQHGHAVLNQKDSGHADATGDVHFMEDISRSIASRHGESIIRAKFRAYITKFTRIAAAFEETVYGASSLTVIPPTEVDEVETPAATTIPPRPMSLKTSSRNLKGHGYVWPSDEAKTRELAASAARIEGWRNTRSYYAFISDLAAHSQDPTSPTSPVSMTNMLSRAPSKPYVDLYHSLSKLRTLRLTSTEAGAIYLALEAYCTDYDSILELLEMAPMSESGLFYVGLGLWHEDSRVRGAVATLLDRVRAHPAGRVFFSRLGGWAKMGFIRCSQEKEVKLRGQQQDLDDLLAPLTFDGDSRRS</sequence>
<dbReference type="RefSeq" id="XP_013268551.1">
    <property type="nucleotide sequence ID" value="XM_013413097.1"/>
</dbReference>
<accession>A0A0D2IXW8</accession>
<proteinExistence type="predicted"/>
<dbReference type="InterPro" id="IPR037516">
    <property type="entry name" value="Tripartite_DENN"/>
</dbReference>
<reference evidence="3 4" key="1">
    <citation type="submission" date="2015-01" db="EMBL/GenBank/DDBJ databases">
        <title>The Genome Sequence of Rhinocladiella mackenzie CBS 650.93.</title>
        <authorList>
            <consortium name="The Broad Institute Genomics Platform"/>
            <person name="Cuomo C."/>
            <person name="de Hoog S."/>
            <person name="Gorbushina A."/>
            <person name="Stielow B."/>
            <person name="Teixiera M."/>
            <person name="Abouelleil A."/>
            <person name="Chapman S.B."/>
            <person name="Priest M."/>
            <person name="Young S.K."/>
            <person name="Wortman J."/>
            <person name="Nusbaum C."/>
            <person name="Birren B."/>
        </authorList>
    </citation>
    <scope>NUCLEOTIDE SEQUENCE [LARGE SCALE GENOMIC DNA]</scope>
    <source>
        <strain evidence="3 4">CBS 650.93</strain>
    </source>
</reference>
<dbReference type="Pfam" id="PF07792">
    <property type="entry name" value="Afi1"/>
    <property type="match status" value="1"/>
</dbReference>
<dbReference type="EMBL" id="KN847481">
    <property type="protein sequence ID" value="KIX01415.1"/>
    <property type="molecule type" value="Genomic_DNA"/>
</dbReference>
<organism evidence="3 4">
    <name type="scientific">Rhinocladiella mackenziei CBS 650.93</name>
    <dbReference type="NCBI Taxonomy" id="1442369"/>
    <lineage>
        <taxon>Eukaryota</taxon>
        <taxon>Fungi</taxon>
        <taxon>Dikarya</taxon>
        <taxon>Ascomycota</taxon>
        <taxon>Pezizomycotina</taxon>
        <taxon>Eurotiomycetes</taxon>
        <taxon>Chaetothyriomycetidae</taxon>
        <taxon>Chaetothyriales</taxon>
        <taxon>Herpotrichiellaceae</taxon>
        <taxon>Rhinocladiella</taxon>
    </lineage>
</organism>
<dbReference type="VEuPathDB" id="FungiDB:Z518_09141"/>
<feature type="compositionally biased region" description="Acidic residues" evidence="1">
    <location>
        <begin position="181"/>
        <end position="195"/>
    </location>
</feature>
<feature type="region of interest" description="Disordered" evidence="1">
    <location>
        <begin position="166"/>
        <end position="198"/>
    </location>
</feature>
<dbReference type="PANTHER" id="PTHR28245">
    <property type="entry name" value="ARF3-INTERACTING PROTEIN 1"/>
    <property type="match status" value="1"/>
</dbReference>
<dbReference type="Proteomes" id="UP000053617">
    <property type="component" value="Unassembled WGS sequence"/>
</dbReference>
<feature type="region of interest" description="Disordered" evidence="1">
    <location>
        <begin position="1"/>
        <end position="84"/>
    </location>
</feature>
<dbReference type="GeneID" id="25297212"/>
<dbReference type="HOGENOM" id="CLU_009044_0_0_1"/>
<dbReference type="STRING" id="1442369.A0A0D2IXW8"/>
<dbReference type="InterPro" id="IPR012860">
    <property type="entry name" value="Afi1_N"/>
</dbReference>
<feature type="domain" description="UDENN" evidence="2">
    <location>
        <begin position="92"/>
        <end position="628"/>
    </location>
</feature>
<dbReference type="InterPro" id="IPR052809">
    <property type="entry name" value="Actin_polarity_regulatory"/>
</dbReference>
<dbReference type="PROSITE" id="PS50211">
    <property type="entry name" value="DENN"/>
    <property type="match status" value="1"/>
</dbReference>
<name>A0A0D2IXW8_9EURO</name>
<evidence type="ECO:0000256" key="1">
    <source>
        <dbReference type="SAM" id="MobiDB-lite"/>
    </source>
</evidence>
<keyword evidence="4" id="KW-1185">Reference proteome</keyword>